<comment type="caution">
    <text evidence="6">The sequence shown here is derived from an EMBL/GenBank/DDBJ whole genome shotgun (WGS) entry which is preliminary data.</text>
</comment>
<keyword evidence="7" id="KW-1185">Reference proteome</keyword>
<dbReference type="InterPro" id="IPR003593">
    <property type="entry name" value="AAA+_ATPase"/>
</dbReference>
<dbReference type="SMART" id="SM00382">
    <property type="entry name" value="AAA"/>
    <property type="match status" value="1"/>
</dbReference>
<accession>A0A8J3VUS2</accession>
<evidence type="ECO:0000313" key="7">
    <source>
        <dbReference type="Proteomes" id="UP000642748"/>
    </source>
</evidence>
<feature type="domain" description="ABC transporter" evidence="5">
    <location>
        <begin position="2"/>
        <end position="227"/>
    </location>
</feature>
<dbReference type="SUPFAM" id="SSF52540">
    <property type="entry name" value="P-loop containing nucleoside triphosphate hydrolases"/>
    <property type="match status" value="1"/>
</dbReference>
<gene>
    <name evidence="6" type="ORF">Raf01_72030</name>
</gene>
<evidence type="ECO:0000259" key="5">
    <source>
        <dbReference type="PROSITE" id="PS50893"/>
    </source>
</evidence>
<dbReference type="InterPro" id="IPR027417">
    <property type="entry name" value="P-loop_NTPase"/>
</dbReference>
<evidence type="ECO:0000256" key="1">
    <source>
        <dbReference type="ARBA" id="ARBA00005417"/>
    </source>
</evidence>
<organism evidence="6 7">
    <name type="scientific">Rugosimonospora africana</name>
    <dbReference type="NCBI Taxonomy" id="556532"/>
    <lineage>
        <taxon>Bacteria</taxon>
        <taxon>Bacillati</taxon>
        <taxon>Actinomycetota</taxon>
        <taxon>Actinomycetes</taxon>
        <taxon>Micromonosporales</taxon>
        <taxon>Micromonosporaceae</taxon>
        <taxon>Rugosimonospora</taxon>
    </lineage>
</organism>
<dbReference type="EMBL" id="BONZ01000075">
    <property type="protein sequence ID" value="GIH19031.1"/>
    <property type="molecule type" value="Genomic_DNA"/>
</dbReference>
<keyword evidence="4 6" id="KW-0067">ATP-binding</keyword>
<dbReference type="PROSITE" id="PS50893">
    <property type="entry name" value="ABC_TRANSPORTER_2"/>
    <property type="match status" value="1"/>
</dbReference>
<dbReference type="RefSeq" id="WP_203922502.1">
    <property type="nucleotide sequence ID" value="NZ_BONZ01000075.1"/>
</dbReference>
<dbReference type="GO" id="GO:0005524">
    <property type="term" value="F:ATP binding"/>
    <property type="evidence" value="ECO:0007669"/>
    <property type="project" value="UniProtKB-KW"/>
</dbReference>
<sequence length="309" mass="32663">MIEAVGLVKRYGNVAAVDGLTFTVPAGSVTGFVGPNGSGKSTTMRMILGLDAPDAGSVTVNGRPYARYRRPLREIGALLDAKAVAPGRSAYQHLRWLALSNGIPRARVEDVLRQVGLTSAARKQVGGFSLGMAQRLGIAAALLGDPPVLMFDEPVNGLDPEGVAWIRSMLKSLAAQGRTVFLSSHLMSEMALTADRLVIIGRGRLIAEKSVADFLAAGADNYIRVRSADADTLAVLLAERGAAVDREAEGALRVIGATADEIGEAARVRGLGLLELSPQQMSLEQRYMELTRDSTEYHAADPTPASATN</sequence>
<evidence type="ECO:0000256" key="4">
    <source>
        <dbReference type="ARBA" id="ARBA00022840"/>
    </source>
</evidence>
<dbReference type="Proteomes" id="UP000642748">
    <property type="component" value="Unassembled WGS sequence"/>
</dbReference>
<proteinExistence type="inferred from homology"/>
<dbReference type="Pfam" id="PF00005">
    <property type="entry name" value="ABC_tran"/>
    <property type="match status" value="1"/>
</dbReference>
<dbReference type="PANTHER" id="PTHR43335">
    <property type="entry name" value="ABC TRANSPORTER, ATP-BINDING PROTEIN"/>
    <property type="match status" value="1"/>
</dbReference>
<dbReference type="InterPro" id="IPR003439">
    <property type="entry name" value="ABC_transporter-like_ATP-bd"/>
</dbReference>
<dbReference type="InterPro" id="IPR017871">
    <property type="entry name" value="ABC_transporter-like_CS"/>
</dbReference>
<comment type="similarity">
    <text evidence="1">Belongs to the ABC transporter superfamily.</text>
</comment>
<evidence type="ECO:0000256" key="3">
    <source>
        <dbReference type="ARBA" id="ARBA00022741"/>
    </source>
</evidence>
<dbReference type="GO" id="GO:0016887">
    <property type="term" value="F:ATP hydrolysis activity"/>
    <property type="evidence" value="ECO:0007669"/>
    <property type="project" value="InterPro"/>
</dbReference>
<evidence type="ECO:0000313" key="6">
    <source>
        <dbReference type="EMBL" id="GIH19031.1"/>
    </source>
</evidence>
<dbReference type="PROSITE" id="PS00211">
    <property type="entry name" value="ABC_TRANSPORTER_1"/>
    <property type="match status" value="1"/>
</dbReference>
<keyword evidence="3" id="KW-0547">Nucleotide-binding</keyword>
<reference evidence="6" key="1">
    <citation type="submission" date="2021-01" db="EMBL/GenBank/DDBJ databases">
        <title>Whole genome shotgun sequence of Rugosimonospora africana NBRC 104875.</title>
        <authorList>
            <person name="Komaki H."/>
            <person name="Tamura T."/>
        </authorList>
    </citation>
    <scope>NUCLEOTIDE SEQUENCE</scope>
    <source>
        <strain evidence="6">NBRC 104875</strain>
    </source>
</reference>
<keyword evidence="2" id="KW-0813">Transport</keyword>
<name>A0A8J3VUS2_9ACTN</name>
<protein>
    <submittedName>
        <fullName evidence="6">Multidrug ABC transporter ATP-binding protein</fullName>
    </submittedName>
</protein>
<dbReference type="PANTHER" id="PTHR43335:SF4">
    <property type="entry name" value="ABC TRANSPORTER, ATP-BINDING PROTEIN"/>
    <property type="match status" value="1"/>
</dbReference>
<dbReference type="Gene3D" id="3.40.50.300">
    <property type="entry name" value="P-loop containing nucleotide triphosphate hydrolases"/>
    <property type="match status" value="1"/>
</dbReference>
<dbReference type="AlphaFoldDB" id="A0A8J3VUS2"/>
<evidence type="ECO:0000256" key="2">
    <source>
        <dbReference type="ARBA" id="ARBA00022448"/>
    </source>
</evidence>